<organism evidence="1">
    <name type="scientific">Brugia malayi</name>
    <name type="common">Filarial nematode worm</name>
    <dbReference type="NCBI Taxonomy" id="6279"/>
    <lineage>
        <taxon>Eukaryota</taxon>
        <taxon>Metazoa</taxon>
        <taxon>Ecdysozoa</taxon>
        <taxon>Nematoda</taxon>
        <taxon>Chromadorea</taxon>
        <taxon>Rhabditida</taxon>
        <taxon>Spirurina</taxon>
        <taxon>Spiruromorpha</taxon>
        <taxon>Filarioidea</taxon>
        <taxon>Onchocercidae</taxon>
        <taxon>Brugia</taxon>
    </lineage>
</organism>
<evidence type="ECO:0000313" key="2">
    <source>
        <dbReference type="EMBL" id="VIO86711.1"/>
    </source>
</evidence>
<name>A0A0J9Y3L5_BRUMA</name>
<dbReference type="KEGG" id="bmy:BM_BM1516"/>
<accession>A0A0J9Y3L5</accession>
<reference evidence="1" key="1">
    <citation type="journal article" date="2007" name="Science">
        <title>Draft genome of the filarial nematode parasite Brugia malayi.</title>
        <authorList>
            <person name="Ghedin E."/>
            <person name="Wang S."/>
            <person name="Spiro D."/>
            <person name="Caler E."/>
            <person name="Zhao Q."/>
            <person name="Crabtree J."/>
            <person name="Allen J.E."/>
            <person name="Delcher A.L."/>
            <person name="Guiliano D.B."/>
            <person name="Miranda-Saavedra D."/>
            <person name="Angiuoli S.V."/>
            <person name="Creasy T."/>
            <person name="Amedeo P."/>
            <person name="Haas B."/>
            <person name="El-Sayed N.M."/>
            <person name="Wortman J.R."/>
            <person name="Feldblyum T."/>
            <person name="Tallon L."/>
            <person name="Schatz M."/>
            <person name="Shumway M."/>
            <person name="Koo H."/>
            <person name="Salzberg S.L."/>
            <person name="Schobel S."/>
            <person name="Pertea M."/>
            <person name="Pop M."/>
            <person name="White O."/>
            <person name="Barton G.J."/>
            <person name="Carlow C.K."/>
            <person name="Crawford M.J."/>
            <person name="Daub J."/>
            <person name="Dimmic M.W."/>
            <person name="Estes C.F."/>
            <person name="Foster J.M."/>
            <person name="Ganatra M."/>
            <person name="Gregory W.F."/>
            <person name="Johnson N.M."/>
            <person name="Jin J."/>
            <person name="Komuniecki R."/>
            <person name="Korf I."/>
            <person name="Kumar S."/>
            <person name="Laney S."/>
            <person name="Li B.W."/>
            <person name="Li W."/>
            <person name="Lindblom T.H."/>
            <person name="Lustigman S."/>
            <person name="Ma D."/>
            <person name="Maina C.V."/>
            <person name="Martin D.M."/>
            <person name="McCarter J.P."/>
            <person name="McReynolds L."/>
            <person name="Mitreva M."/>
            <person name="Nutman T.B."/>
            <person name="Parkinson J."/>
            <person name="Peregrin-Alvarez J.M."/>
            <person name="Poole C."/>
            <person name="Ren Q."/>
            <person name="Saunders L."/>
            <person name="Sluder A.E."/>
            <person name="Smith K."/>
            <person name="Stanke M."/>
            <person name="Unnasch T.R."/>
            <person name="Ware J."/>
            <person name="Wei A.D."/>
            <person name="Weil G."/>
            <person name="Williams D.J."/>
            <person name="Zhang Y."/>
            <person name="Williams S.A."/>
            <person name="Fraser-Liggett C."/>
            <person name="Slatko B."/>
            <person name="Blaxter M.L."/>
            <person name="Scott A.L."/>
        </authorList>
    </citation>
    <scope>NUCLEOTIDE SEQUENCE</scope>
    <source>
        <strain evidence="1">FR3</strain>
    </source>
</reference>
<dbReference type="GeneID" id="66058177"/>
<dbReference type="WormBase" id="Bm1516">
    <property type="protein sequence ID" value="BM48050"/>
    <property type="gene ID" value="WBGene00221777"/>
</dbReference>
<evidence type="ECO:0000313" key="3">
    <source>
        <dbReference type="WormBase" id="Bm1516"/>
    </source>
</evidence>
<dbReference type="CTD" id="66058177"/>
<gene>
    <name evidence="1 3" type="ORF">Bm1516</name>
    <name evidence="2" type="ORF">BM_BM1516</name>
    <name evidence="1" type="ORF">BM_Bm1516</name>
</gene>
<evidence type="ECO:0000313" key="1">
    <source>
        <dbReference type="EMBL" id="CDQ00990.1"/>
    </source>
</evidence>
<proteinExistence type="predicted"/>
<protein>
    <submittedName>
        <fullName evidence="1">Bm1516</fullName>
    </submittedName>
</protein>
<dbReference type="AlphaFoldDB" id="A0A0J9Y3L5"/>
<sequence length="82" mass="9557">MQSIVELLINSFRRICIGTNSSKILCQYLQTLRRTLQIVYNFTTDPTNITILNWILFLNTKQSNKKHSDELLISNKPFGILQ</sequence>
<accession>A0A4E9ER98</accession>
<dbReference type="EMBL" id="CAAKNF010000196">
    <property type="protein sequence ID" value="VIO86711.1"/>
    <property type="molecule type" value="Genomic_DNA"/>
</dbReference>
<reference evidence="2" key="3">
    <citation type="submission" date="2019-04" db="EMBL/GenBank/DDBJ databases">
        <authorList>
            <person name="Howe K."/>
            <person name="Paulini M."/>
            <person name="Williams G."/>
        </authorList>
    </citation>
    <scope>NUCLEOTIDE SEQUENCE [LARGE SCALE GENOMIC DNA]</scope>
    <source>
        <strain evidence="2">FR3</strain>
    </source>
</reference>
<reference evidence="1" key="2">
    <citation type="submission" date="2012-12" db="EMBL/GenBank/DDBJ databases">
        <authorList>
            <person name="Gao Y.W."/>
            <person name="Fan S.T."/>
            <person name="Sun H.T."/>
            <person name="Wang Z."/>
            <person name="Gao X.L."/>
            <person name="Li Y.G."/>
            <person name="Wang T.C."/>
            <person name="Zhang K."/>
            <person name="Xu W.W."/>
            <person name="Yu Z.J."/>
            <person name="Xia X.Z."/>
        </authorList>
    </citation>
    <scope>NUCLEOTIDE SEQUENCE</scope>
    <source>
        <strain evidence="1">FR3</strain>
    </source>
</reference>
<dbReference type="EMBL" id="LN857014">
    <property type="protein sequence ID" value="CDQ00990.1"/>
    <property type="molecule type" value="Genomic_DNA"/>
</dbReference>
<dbReference type="RefSeq" id="XP_042929660.1">
    <property type="nucleotide sequence ID" value="XM_043073726.1"/>
</dbReference>